<evidence type="ECO:0000259" key="5">
    <source>
        <dbReference type="PROSITE" id="PS51532"/>
    </source>
</evidence>
<reference evidence="6 7" key="1">
    <citation type="journal article" date="2018" name="New Phytol.">
        <title>Comparative genomics and transcriptomics depict ericoid mycorrhizal fungi as versatile saprotrophs and plant mutualists.</title>
        <authorList>
            <person name="Martino E."/>
            <person name="Morin E."/>
            <person name="Grelet G.A."/>
            <person name="Kuo A."/>
            <person name="Kohler A."/>
            <person name="Daghino S."/>
            <person name="Barry K.W."/>
            <person name="Cichocki N."/>
            <person name="Clum A."/>
            <person name="Dockter R.B."/>
            <person name="Hainaut M."/>
            <person name="Kuo R.C."/>
            <person name="LaButti K."/>
            <person name="Lindahl B.D."/>
            <person name="Lindquist E.A."/>
            <person name="Lipzen A."/>
            <person name="Khouja H.R."/>
            <person name="Magnuson J."/>
            <person name="Murat C."/>
            <person name="Ohm R.A."/>
            <person name="Singer S.W."/>
            <person name="Spatafora J.W."/>
            <person name="Wang M."/>
            <person name="Veneault-Fourrey C."/>
            <person name="Henrissat B."/>
            <person name="Grigoriev I.V."/>
            <person name="Martin F.M."/>
            <person name="Perotto S."/>
        </authorList>
    </citation>
    <scope>NUCLEOTIDE SEQUENCE [LARGE SCALE GENOMIC DNA]</scope>
    <source>
        <strain evidence="6 7">ATCC 22711</strain>
    </source>
</reference>
<dbReference type="PROSITE" id="PS51532">
    <property type="entry name" value="PITH"/>
    <property type="match status" value="1"/>
</dbReference>
<dbReference type="InterPro" id="IPR013766">
    <property type="entry name" value="Thioredoxin_domain"/>
</dbReference>
<dbReference type="SUPFAM" id="SSF52833">
    <property type="entry name" value="Thioredoxin-like"/>
    <property type="match status" value="1"/>
</dbReference>
<dbReference type="Gene3D" id="2.60.120.470">
    <property type="entry name" value="PITH domain"/>
    <property type="match status" value="1"/>
</dbReference>
<keyword evidence="7" id="KW-1185">Reference proteome</keyword>
<dbReference type="Pfam" id="PF06201">
    <property type="entry name" value="PITH"/>
    <property type="match status" value="1"/>
</dbReference>
<dbReference type="SUPFAM" id="SSF49785">
    <property type="entry name" value="Galactose-binding domain-like"/>
    <property type="match status" value="1"/>
</dbReference>
<gene>
    <name evidence="6" type="ORF">M430DRAFT_15043</name>
</gene>
<keyword evidence="2" id="KW-1015">Disulfide bond</keyword>
<dbReference type="InterPro" id="IPR008979">
    <property type="entry name" value="Galactose-bd-like_sf"/>
</dbReference>
<evidence type="ECO:0000256" key="3">
    <source>
        <dbReference type="SAM" id="MobiDB-lite"/>
    </source>
</evidence>
<dbReference type="EMBL" id="KZ679006">
    <property type="protein sequence ID" value="PSS27782.1"/>
    <property type="molecule type" value="Genomic_DNA"/>
</dbReference>
<feature type="domain" description="Thioredoxin" evidence="4">
    <location>
        <begin position="1"/>
        <end position="111"/>
    </location>
</feature>
<proteinExistence type="inferred from homology"/>
<dbReference type="GeneID" id="36571254"/>
<dbReference type="InParanoid" id="A0A2T3BEI0"/>
<dbReference type="Proteomes" id="UP000241818">
    <property type="component" value="Unassembled WGS sequence"/>
</dbReference>
<dbReference type="OrthoDB" id="2121326at2759"/>
<evidence type="ECO:0000256" key="2">
    <source>
        <dbReference type="ARBA" id="ARBA00023157"/>
    </source>
</evidence>
<dbReference type="CDD" id="cd02947">
    <property type="entry name" value="TRX_family"/>
    <property type="match status" value="1"/>
</dbReference>
<evidence type="ECO:0000313" key="7">
    <source>
        <dbReference type="Proteomes" id="UP000241818"/>
    </source>
</evidence>
<dbReference type="GO" id="GO:0005737">
    <property type="term" value="C:cytoplasm"/>
    <property type="evidence" value="ECO:0007669"/>
    <property type="project" value="UniProtKB-ARBA"/>
</dbReference>
<dbReference type="InterPro" id="IPR036249">
    <property type="entry name" value="Thioredoxin-like_sf"/>
</dbReference>
<dbReference type="PROSITE" id="PS51352">
    <property type="entry name" value="THIOREDOXIN_2"/>
    <property type="match status" value="1"/>
</dbReference>
<dbReference type="Pfam" id="PF00085">
    <property type="entry name" value="Thioredoxin"/>
    <property type="match status" value="1"/>
</dbReference>
<comment type="similarity">
    <text evidence="1">Belongs to the thioredoxin family.</text>
</comment>
<feature type="domain" description="PITH" evidence="5">
    <location>
        <begin position="129"/>
        <end position="324"/>
    </location>
</feature>
<organism evidence="6 7">
    <name type="scientific">Amorphotheca resinae ATCC 22711</name>
    <dbReference type="NCBI Taxonomy" id="857342"/>
    <lineage>
        <taxon>Eukaryota</taxon>
        <taxon>Fungi</taxon>
        <taxon>Dikarya</taxon>
        <taxon>Ascomycota</taxon>
        <taxon>Pezizomycotina</taxon>
        <taxon>Leotiomycetes</taxon>
        <taxon>Helotiales</taxon>
        <taxon>Amorphothecaceae</taxon>
        <taxon>Amorphotheca</taxon>
    </lineage>
</organism>
<dbReference type="AlphaFoldDB" id="A0A2T3BEI0"/>
<dbReference type="InterPro" id="IPR017937">
    <property type="entry name" value="Thioredoxin_CS"/>
</dbReference>
<accession>A0A2T3BEI0</accession>
<dbReference type="PANTHER" id="PTHR46115">
    <property type="entry name" value="THIOREDOXIN-LIKE PROTEIN 1"/>
    <property type="match status" value="1"/>
</dbReference>
<name>A0A2T3BEI0_AMORE</name>
<feature type="compositionally biased region" description="Low complexity" evidence="3">
    <location>
        <begin position="112"/>
        <end position="127"/>
    </location>
</feature>
<dbReference type="PRINTS" id="PR00421">
    <property type="entry name" value="THIOREDOXIN"/>
</dbReference>
<dbReference type="Gene3D" id="3.40.30.10">
    <property type="entry name" value="Glutaredoxin"/>
    <property type="match status" value="1"/>
</dbReference>
<evidence type="ECO:0008006" key="8">
    <source>
        <dbReference type="Google" id="ProtNLM"/>
    </source>
</evidence>
<evidence type="ECO:0000259" key="4">
    <source>
        <dbReference type="PROSITE" id="PS51352"/>
    </source>
</evidence>
<dbReference type="InterPro" id="IPR037047">
    <property type="entry name" value="PITH_dom_sf"/>
</dbReference>
<evidence type="ECO:0000313" key="6">
    <source>
        <dbReference type="EMBL" id="PSS27782.1"/>
    </source>
</evidence>
<dbReference type="InterPro" id="IPR010400">
    <property type="entry name" value="PITH_dom"/>
</dbReference>
<dbReference type="RefSeq" id="XP_024725307.1">
    <property type="nucleotide sequence ID" value="XM_024863173.1"/>
</dbReference>
<sequence length="326" mass="35383">MSKTVQISSAAQFSDLLKSSRVVVTDFYADWCGPCKVVAPIYEQLSASLSRPNQLTFSKVNADTQTEIVSQYGVTSLPTFIIFKQGQVVEKVGGDPRKLQEVVRKLAAEAEGGSNSSGFGESSNGGSWRAGDLPKGYGDVTDQVDVKGSSLLNADNEFGGVGVLFDGSKPSGLQKGKAAEGQAKDWVESDTDEQLMLFMPFNSILKVHTLQITSLPPASEDDEVPMRPKTIQLYSNRPHILGFEEAEDIPATQTITLSEKDWDSTGTATIPLRFVKFQNVSSLVLFVVDGDGQGDRVRVDRLRIIGETGDKREMGKLEKIGDEHGE</sequence>
<feature type="region of interest" description="Disordered" evidence="3">
    <location>
        <begin position="112"/>
        <end position="134"/>
    </location>
</feature>
<dbReference type="STRING" id="857342.A0A2T3BEI0"/>
<dbReference type="PROSITE" id="PS00194">
    <property type="entry name" value="THIOREDOXIN_1"/>
    <property type="match status" value="1"/>
</dbReference>
<protein>
    <recommendedName>
        <fullName evidence="8">Thioredoxin domain-containing protein</fullName>
    </recommendedName>
</protein>
<evidence type="ECO:0000256" key="1">
    <source>
        <dbReference type="ARBA" id="ARBA00008987"/>
    </source>
</evidence>